<name>K0SSE2_THAOC</name>
<dbReference type="OMA" id="ECETICD"/>
<dbReference type="AlphaFoldDB" id="K0SSE2"/>
<feature type="compositionally biased region" description="Basic and acidic residues" evidence="1">
    <location>
        <begin position="152"/>
        <end position="161"/>
    </location>
</feature>
<dbReference type="eggNOG" id="ENOG502T9R4">
    <property type="taxonomic scope" value="Eukaryota"/>
</dbReference>
<dbReference type="OrthoDB" id="436792at2759"/>
<gene>
    <name evidence="2" type="ORF">THAOC_10504</name>
</gene>
<feature type="region of interest" description="Disordered" evidence="1">
    <location>
        <begin position="73"/>
        <end position="246"/>
    </location>
</feature>
<dbReference type="EMBL" id="AGNL01011546">
    <property type="protein sequence ID" value="EJK68325.1"/>
    <property type="molecule type" value="Genomic_DNA"/>
</dbReference>
<reference evidence="2 3" key="1">
    <citation type="journal article" date="2012" name="Genome Biol.">
        <title>Genome and low-iron response of an oceanic diatom adapted to chronic iron limitation.</title>
        <authorList>
            <person name="Lommer M."/>
            <person name="Specht M."/>
            <person name="Roy A.S."/>
            <person name="Kraemer L."/>
            <person name="Andreson R."/>
            <person name="Gutowska M.A."/>
            <person name="Wolf J."/>
            <person name="Bergner S.V."/>
            <person name="Schilhabel M.B."/>
            <person name="Klostermeier U.C."/>
            <person name="Beiko R.G."/>
            <person name="Rosenstiel P."/>
            <person name="Hippler M."/>
            <person name="Laroche J."/>
        </authorList>
    </citation>
    <scope>NUCLEOTIDE SEQUENCE [LARGE SCALE GENOMIC DNA]</scope>
    <source>
        <strain evidence="2 3">CCMP1005</strain>
    </source>
</reference>
<protein>
    <submittedName>
        <fullName evidence="2">Uncharacterized protein</fullName>
    </submittedName>
</protein>
<comment type="caution">
    <text evidence="2">The sequence shown here is derived from an EMBL/GenBank/DDBJ whole genome shotgun (WGS) entry which is preliminary data.</text>
</comment>
<evidence type="ECO:0000313" key="2">
    <source>
        <dbReference type="EMBL" id="EJK68325.1"/>
    </source>
</evidence>
<organism evidence="2 3">
    <name type="scientific">Thalassiosira oceanica</name>
    <name type="common">Marine diatom</name>
    <dbReference type="NCBI Taxonomy" id="159749"/>
    <lineage>
        <taxon>Eukaryota</taxon>
        <taxon>Sar</taxon>
        <taxon>Stramenopiles</taxon>
        <taxon>Ochrophyta</taxon>
        <taxon>Bacillariophyta</taxon>
        <taxon>Coscinodiscophyceae</taxon>
        <taxon>Thalassiosirophycidae</taxon>
        <taxon>Thalassiosirales</taxon>
        <taxon>Thalassiosiraceae</taxon>
        <taxon>Thalassiosira</taxon>
    </lineage>
</organism>
<feature type="compositionally biased region" description="Low complexity" evidence="1">
    <location>
        <begin position="104"/>
        <end position="113"/>
    </location>
</feature>
<proteinExistence type="predicted"/>
<accession>K0SSE2</accession>
<dbReference type="Proteomes" id="UP000266841">
    <property type="component" value="Unassembled WGS sequence"/>
</dbReference>
<sequence>ENITGEQLAIAEQERYDAEHSAFEVCSDECETICDGDPLFPDMCKLADTQIGQIGKGKMQGEMLRELTSEVLPTETDDGAKKPPASARGAKASGPCRSQKRKSVAPAVSAAIPPRERRSSLRTRQVVPNYAKNDDKAEAMDLPSSRAMTARAKIEQEERRHHEEKRKRERKERTPATNPGKLVGKPQDPKRIVTSPKQMSETLDRLYKQDTASSKAHHATISTPRKRSLDRSAAFPSAKDKDVLSSPPPIAIRMKILIRTEEQRKNGEGYCDLNLSGSAVRRQINLFHAGKSSAKSLAYDVINALFFRDLLALTVMPGEHWDVNPASVNEFVPQSNGVALLEGIDTSGGAKFEFFDCDKQAEWDWKDAYSVATAKCTIKVSSEQVCIDEYSYYVAER</sequence>
<evidence type="ECO:0000256" key="1">
    <source>
        <dbReference type="SAM" id="MobiDB-lite"/>
    </source>
</evidence>
<feature type="non-terminal residue" evidence="2">
    <location>
        <position position="1"/>
    </location>
</feature>
<keyword evidence="3" id="KW-1185">Reference proteome</keyword>
<evidence type="ECO:0000313" key="3">
    <source>
        <dbReference type="Proteomes" id="UP000266841"/>
    </source>
</evidence>